<proteinExistence type="predicted"/>
<evidence type="ECO:0000313" key="3">
    <source>
        <dbReference type="Proteomes" id="UP001565368"/>
    </source>
</evidence>
<dbReference type="GeneID" id="95989601"/>
<organism evidence="2 3">
    <name type="scientific">Vanrija albida</name>
    <dbReference type="NCBI Taxonomy" id="181172"/>
    <lineage>
        <taxon>Eukaryota</taxon>
        <taxon>Fungi</taxon>
        <taxon>Dikarya</taxon>
        <taxon>Basidiomycota</taxon>
        <taxon>Agaricomycotina</taxon>
        <taxon>Tremellomycetes</taxon>
        <taxon>Trichosporonales</taxon>
        <taxon>Trichosporonaceae</taxon>
        <taxon>Vanrija</taxon>
    </lineage>
</organism>
<gene>
    <name evidence="2" type="ORF">Q8F55_008558</name>
</gene>
<dbReference type="EMBL" id="JBBXJM010000007">
    <property type="protein sequence ID" value="KAL1404946.1"/>
    <property type="molecule type" value="Genomic_DNA"/>
</dbReference>
<keyword evidence="3" id="KW-1185">Reference proteome</keyword>
<comment type="caution">
    <text evidence="2">The sequence shown here is derived from an EMBL/GenBank/DDBJ whole genome shotgun (WGS) entry which is preliminary data.</text>
</comment>
<evidence type="ECO:0000313" key="2">
    <source>
        <dbReference type="EMBL" id="KAL1404946.1"/>
    </source>
</evidence>
<dbReference type="RefSeq" id="XP_069204890.1">
    <property type="nucleotide sequence ID" value="XM_069356953.1"/>
</dbReference>
<protein>
    <submittedName>
        <fullName evidence="2">Uncharacterized protein</fullName>
    </submittedName>
</protein>
<dbReference type="Proteomes" id="UP001565368">
    <property type="component" value="Unassembled WGS sequence"/>
</dbReference>
<accession>A0ABR3PR55</accession>
<name>A0ABR3PR55_9TREE</name>
<reference evidence="2 3" key="1">
    <citation type="submission" date="2023-08" db="EMBL/GenBank/DDBJ databases">
        <title>Annotated Genome Sequence of Vanrija albida AlHP1.</title>
        <authorList>
            <person name="Herzog R."/>
        </authorList>
    </citation>
    <scope>NUCLEOTIDE SEQUENCE [LARGE SCALE GENOMIC DNA]</scope>
    <source>
        <strain evidence="2 3">AlHP1</strain>
    </source>
</reference>
<sequence length="240" mass="25740">MLAQKVFDCDDGSHTGCSLFSFGMDSKFMIGLHHCNLEPVLLPSAPVDDPELSFHLGLWFSQHATVVIDGILAHMNDRPAAQCGTKCGTRSLLPRIVYGTQVPNKREPMEVVVVDKPQKRVKKRGKKSKGKPAVGNQELFIVGTCESCFIDDVKTALVEHEAAAAAAAAATATADANATPGPSMIDDAEATDRPKDNTTATSQDRTPLAGRPQTCFCEICSTRRPATPASTTATWRTTRA</sequence>
<feature type="region of interest" description="Disordered" evidence="1">
    <location>
        <begin position="173"/>
        <end position="210"/>
    </location>
</feature>
<evidence type="ECO:0000256" key="1">
    <source>
        <dbReference type="SAM" id="MobiDB-lite"/>
    </source>
</evidence>